<reference evidence="2" key="1">
    <citation type="submission" date="2018-04" db="EMBL/GenBank/DDBJ databases">
        <title>Draft genome sequence of the Candidatus Spirobacillus cienkowskii, a pathogen of freshwater Daphnia species, reconstructed from hemolymph metagenomic reads.</title>
        <authorList>
            <person name="Bresciani L."/>
            <person name="Lemos L.N."/>
            <person name="Wale N."/>
            <person name="Lin J.Y."/>
            <person name="Fernandes G.R."/>
            <person name="Duffy M.A."/>
            <person name="Rodrigues J.M."/>
        </authorList>
    </citation>
    <scope>NUCLEOTIDE SEQUENCE [LARGE SCALE GENOMIC DNA]</scope>
    <source>
        <strain evidence="2">Binning01</strain>
    </source>
</reference>
<accession>A0A369KSM7</accession>
<gene>
    <name evidence="2" type="ORF">DCC88_03505</name>
</gene>
<evidence type="ECO:0000313" key="2">
    <source>
        <dbReference type="EMBL" id="RDB36748.1"/>
    </source>
</evidence>
<dbReference type="Proteomes" id="UP000253934">
    <property type="component" value="Unassembled WGS sequence"/>
</dbReference>
<dbReference type="AlphaFoldDB" id="A0A369KSM7"/>
<keyword evidence="3" id="KW-1185">Reference proteome</keyword>
<organism evidence="2 3">
    <name type="scientific">Spirobacillus cienkowskii</name>
    <dbReference type="NCBI Taxonomy" id="495820"/>
    <lineage>
        <taxon>Bacteria</taxon>
        <taxon>Pseudomonadati</taxon>
        <taxon>Bdellovibrionota</taxon>
        <taxon>Oligoflexia</taxon>
        <taxon>Silvanigrellales</taxon>
        <taxon>Spirobacillus</taxon>
    </lineage>
</organism>
<keyword evidence="1" id="KW-1133">Transmembrane helix</keyword>
<evidence type="ECO:0000313" key="3">
    <source>
        <dbReference type="Proteomes" id="UP000253934"/>
    </source>
</evidence>
<evidence type="ECO:0000256" key="1">
    <source>
        <dbReference type="SAM" id="Phobius"/>
    </source>
</evidence>
<protein>
    <submittedName>
        <fullName evidence="2">Uncharacterized protein</fullName>
    </submittedName>
</protein>
<keyword evidence="1" id="KW-0472">Membrane</keyword>
<feature type="transmembrane region" description="Helical" evidence="1">
    <location>
        <begin position="7"/>
        <end position="27"/>
    </location>
</feature>
<keyword evidence="1" id="KW-0812">Transmembrane</keyword>
<dbReference type="EMBL" id="QOVW01000031">
    <property type="protein sequence ID" value="RDB36748.1"/>
    <property type="molecule type" value="Genomic_DNA"/>
</dbReference>
<comment type="caution">
    <text evidence="2">The sequence shown here is derived from an EMBL/GenBank/DDBJ whole genome shotgun (WGS) entry which is preliminary data.</text>
</comment>
<sequence length="619" mass="69029">MSKQLKIIIFCFLGLSFTLFSVFFIFINKNTLKINTKLSEVGSANASQDTKNFPIPEVVSSMLKNKAWYVATIGNIPIGLISVGVEDLNSGFPSNYTAQFVSRIGSSPLLSNLRGDLAYEENGSLKLQQYLLSQTENGAFKEIQNIWKQDKDSNLSLIKDMGASLQGIIPASFLRSSSKSKIIFDDNIGLFYYIKSEKRSKINKVFIPFVGSIVNVEDISAKYDDDGFLNAGKIVFDGGGELNFSRIEKSKFADLSKSISETLLDFGWFSSLSSIKIEFDTLKKSLDNCASRTASLSKKMLQYLPQSSYLSYRRVINMSHFCSNLSRDLSNKDLDSYDQKLVHVASAVKTLLKENTQELPYFLAYSPDTILFYNDTISFLWPRITALLAQTALYELENNFELDKNRKSLVGIQLNIANLQSRAVVRAQIKLIDSSLNFIIDGSRSANMNPSSITAIPKLLDKALPSIYLNGQFFAKSLDLNIDHLCKLNSGKIGIDLGDAPQLAINTNSIRGVWDIQTRIEIVRQFAIKSTISKSCENIYFKIPSSIEKAISKELEQFKSEVLGTENELLLSNNIQKKLWIIPGKYRIIVNSVVTGAVLSVQEFNVSSGMNTSVVAKIN</sequence>
<name>A0A369KSM7_9BACT</name>
<proteinExistence type="predicted"/>